<sequence length="449" mass="48764">MLRNGIYNVIPGLFRAGLGFISVPILIRLMGLEEYGVWSLVSSVLSLIVLAEAGLPVSATVFVSQDLAKKDDKGLSQTLTITIAAMFILATTASVLLCIGGEALASCFPKLEALQHQMVVQSIQVGAIAVWAQLLQQCFIGIEQAYQQYKFMSALATIQWIFLTTGWMVLAWSGGRSVMLAQWQAVVSVATLLGHIWIILLLTKKQNIRLLWNPQRGIEIVNYSLVSWITTLGRALFTRGDRLIVGSLLGSSKLAVYATMLDFASVTTSFSALAVQPLIPTISNLVLEKDSNKALLQNKVKQAITINALVSIVIGSIILICGGLIIKFVIPESFNVNNVKIFKISVLITTLISLNAPGYFILFTTKDVAISAFNQLFFGALSLILIATGSLQFSLSGAVFGNLGYLGTLILPVVAMKKLNIPVHLLFSWLVIPVSLFLIVSCFGIMFIY</sequence>
<proteinExistence type="predicted"/>
<evidence type="ECO:0000313" key="1">
    <source>
        <dbReference type="EMBL" id="MTJ43988.1"/>
    </source>
</evidence>
<evidence type="ECO:0000313" key="2">
    <source>
        <dbReference type="Proteomes" id="UP001517388"/>
    </source>
</evidence>
<protein>
    <submittedName>
        <fullName evidence="1">Oligosaccharide flippase family protein</fullName>
    </submittedName>
</protein>
<reference evidence="2" key="1">
    <citation type="journal article" date="2020" name="Toxins">
        <title>Phylogenomic Analysis of Secondary Metabolism in the Toxic Cyanobacterial Genera Anabaena, Dolichospermum and Aphanizomenon.</title>
        <authorList>
            <person name="Oesterholm J."/>
            <person name="Popin R.V."/>
            <person name="Fewer D.P."/>
            <person name="Sivonen K."/>
        </authorList>
    </citation>
    <scope>NUCLEOTIDE SEQUENCE [LARGE SCALE GENOMIC DNA]</scope>
    <source>
        <strain evidence="2">UHCC 0037</strain>
    </source>
</reference>
<dbReference type="EMBL" id="VILF01000003">
    <property type="protein sequence ID" value="MTJ43988.1"/>
    <property type="molecule type" value="Genomic_DNA"/>
</dbReference>
<comment type="caution">
    <text evidence="1">The sequence shown here is derived from an EMBL/GenBank/DDBJ whole genome shotgun (WGS) entry which is preliminary data.</text>
</comment>
<keyword evidence="2" id="KW-1185">Reference proteome</keyword>
<accession>A0ACC7S630</accession>
<gene>
    <name evidence="1" type="ORF">FJR39_12630</name>
</gene>
<dbReference type="Proteomes" id="UP001517388">
    <property type="component" value="Unassembled WGS sequence"/>
</dbReference>
<name>A0ACC7S630_DOLFA</name>
<organism evidence="1 2">
    <name type="scientific">Dolichospermum flos-aquae UHCC 0037</name>
    <dbReference type="NCBI Taxonomy" id="2590026"/>
    <lineage>
        <taxon>Bacteria</taxon>
        <taxon>Bacillati</taxon>
        <taxon>Cyanobacteriota</taxon>
        <taxon>Cyanophyceae</taxon>
        <taxon>Nostocales</taxon>
        <taxon>Aphanizomenonaceae</taxon>
        <taxon>Dolichospermum</taxon>
    </lineage>
</organism>